<feature type="domain" description="CBM1" evidence="10">
    <location>
        <begin position="454"/>
        <end position="490"/>
    </location>
</feature>
<dbReference type="SUPFAM" id="SSF57180">
    <property type="entry name" value="Cellulose-binding domain"/>
    <property type="match status" value="2"/>
</dbReference>
<comment type="catalytic activity">
    <reaction evidence="1">
        <text>Random hydrolysis of (1-&gt;4)-beta-D-mannosidic linkages in mannans, galactomannans and glucomannans.</text>
        <dbReference type="EC" id="3.2.1.78"/>
    </reaction>
</comment>
<gene>
    <name evidence="11" type="ORF">CVT24_006052</name>
</gene>
<dbReference type="PANTHER" id="PTHR31451">
    <property type="match status" value="1"/>
</dbReference>
<feature type="compositionally biased region" description="Low complexity" evidence="9">
    <location>
        <begin position="82"/>
        <end position="94"/>
    </location>
</feature>
<evidence type="ECO:0000256" key="8">
    <source>
        <dbReference type="ARBA" id="ARBA00023295"/>
    </source>
</evidence>
<evidence type="ECO:0000313" key="11">
    <source>
        <dbReference type="EMBL" id="PPR01176.1"/>
    </source>
</evidence>
<evidence type="ECO:0000256" key="7">
    <source>
        <dbReference type="ARBA" id="ARBA00022801"/>
    </source>
</evidence>
<protein>
    <recommendedName>
        <fullName evidence="4">mannan endo-1,4-beta-mannosidase</fullName>
        <ecNumber evidence="4">3.2.1.78</ecNumber>
    </recommendedName>
</protein>
<dbReference type="InterPro" id="IPR000254">
    <property type="entry name" value="CBD"/>
</dbReference>
<dbReference type="Gene3D" id="3.20.20.80">
    <property type="entry name" value="Glycosidases"/>
    <property type="match status" value="2"/>
</dbReference>
<dbReference type="GO" id="GO:0016985">
    <property type="term" value="F:mannan endo-1,4-beta-mannosidase activity"/>
    <property type="evidence" value="ECO:0007669"/>
    <property type="project" value="UniProtKB-EC"/>
</dbReference>
<comment type="caution">
    <text evidence="11">The sequence shown here is derived from an EMBL/GenBank/DDBJ whole genome shotgun (WGS) entry which is preliminary data.</text>
</comment>
<dbReference type="Pfam" id="PF00150">
    <property type="entry name" value="Cellulase"/>
    <property type="match status" value="1"/>
</dbReference>
<dbReference type="Proteomes" id="UP000284842">
    <property type="component" value="Unassembled WGS sequence"/>
</dbReference>
<evidence type="ECO:0000256" key="4">
    <source>
        <dbReference type="ARBA" id="ARBA00012706"/>
    </source>
</evidence>
<keyword evidence="7" id="KW-0378">Hydrolase</keyword>
<dbReference type="InterPro" id="IPR045053">
    <property type="entry name" value="MAN-like"/>
</dbReference>
<feature type="domain" description="CBM1" evidence="10">
    <location>
        <begin position="40"/>
        <end position="76"/>
    </location>
</feature>
<organism evidence="11 12">
    <name type="scientific">Panaeolus cyanescens</name>
    <dbReference type="NCBI Taxonomy" id="181874"/>
    <lineage>
        <taxon>Eukaryota</taxon>
        <taxon>Fungi</taxon>
        <taxon>Dikarya</taxon>
        <taxon>Basidiomycota</taxon>
        <taxon>Agaricomycotina</taxon>
        <taxon>Agaricomycetes</taxon>
        <taxon>Agaricomycetidae</taxon>
        <taxon>Agaricales</taxon>
        <taxon>Agaricineae</taxon>
        <taxon>Galeropsidaceae</taxon>
        <taxon>Panaeolus</taxon>
    </lineage>
</organism>
<dbReference type="PROSITE" id="PS51164">
    <property type="entry name" value="CBM1_2"/>
    <property type="match status" value="2"/>
</dbReference>
<dbReference type="SUPFAM" id="SSF51445">
    <property type="entry name" value="(Trans)glycosidases"/>
    <property type="match status" value="2"/>
</dbReference>
<dbReference type="InterPro" id="IPR035971">
    <property type="entry name" value="CBD_sf"/>
</dbReference>
<keyword evidence="12" id="KW-1185">Reference proteome</keyword>
<dbReference type="STRING" id="181874.A0A409YDU0"/>
<evidence type="ECO:0000256" key="3">
    <source>
        <dbReference type="ARBA" id="ARBA00005641"/>
    </source>
</evidence>
<comment type="similarity">
    <text evidence="3">Belongs to the glycosyl hydrolase 5 (cellulase A) family.</text>
</comment>
<evidence type="ECO:0000256" key="9">
    <source>
        <dbReference type="SAM" id="MobiDB-lite"/>
    </source>
</evidence>
<evidence type="ECO:0000256" key="5">
    <source>
        <dbReference type="ARBA" id="ARBA00022525"/>
    </source>
</evidence>
<comment type="subcellular location">
    <subcellularLocation>
        <location evidence="2">Secreted</location>
    </subcellularLocation>
</comment>
<dbReference type="EC" id="3.2.1.78" evidence="4"/>
<feature type="region of interest" description="Disordered" evidence="9">
    <location>
        <begin position="82"/>
        <end position="102"/>
    </location>
</feature>
<dbReference type="PANTHER" id="PTHR31451:SF39">
    <property type="entry name" value="MANNAN ENDO-1,4-BETA-MANNOSIDASE 1"/>
    <property type="match status" value="1"/>
</dbReference>
<evidence type="ECO:0000256" key="2">
    <source>
        <dbReference type="ARBA" id="ARBA00004613"/>
    </source>
</evidence>
<dbReference type="InterPro" id="IPR001547">
    <property type="entry name" value="Glyco_hydro_5"/>
</dbReference>
<dbReference type="InterPro" id="IPR017853">
    <property type="entry name" value="GH"/>
</dbReference>
<sequence>MSSQLSTQQNHLNFSESLELSMKTLSTFVLLALSYRSALAAVPLWGQCGGRDYTGETVCVSGAYCSYSNEWYSQCIPGTGPTTAPTTTAPTPTTTSPPPASTGFVKVSGTRFTLNGAKYTVVGGNSYWVGLSGLSDTDMNTAFSDIAKAGGTTCRTWGFNEVTSASGTYYQSWSGSSPTVNTGSSGLQSFDRVVSAAKKNNIRLIVALTNNWADYGGMDVYVKQILNSNNHDLFYTDSRVKTAFKNYIGTFVSRYANEPTIMAWELANEPRCRGSSGTSSGSCNPSTITTWIQEIAAYIKSVDSNHLVAVGDEGFYNKPSAPTYPYQGSEGIDFDANLKVSGIDFGTFHSYPEHWGQSNDITNWGTQWIKDHAASQNSIGKPVILEEFGTTSNKDSVYTAWFNAIISSGLAGDLVWQSGSRLSSGSSHDDGFTLNMKTLSTFVLLALSYRSALAAVPLWGQCGGNYYTGETVCVADAYCSRSNEWYSQCVPGTGPTTSSTVPTTTVQPTSTTTSAPPAATGFVKVSGTRFTLNGAKYTVVGGNSYWVGLTDLSDADMNTAFSDIAKAGGTTCRTWGFREVNSTSIGGTFYQSWTKGSPTINTGPSGLQSFDRVVSAAKKNNIRLIVALTNNWEDYGGMDVYVKQILNSDNHDLFYTDSRVKTAFKNYVRTFVSRYANEPIIMAWELANEPRCKGSAGISSGSCNSSTITAWIQEMTAYIKSIDSNHLVAVGDEGFYNIPSDPTYPYQGSEGIDFDANLKVPGIDFGTFHSYPEHWGQTDNITDWGVQWIKDHAASQNSIGKPVILEEFGSTSNKDSVYPVWFDAIMSSGLAGDLVWQSGSRLSSGNTHDDGFAVFPGTTVYDLLGQHASALKARD</sequence>
<keyword evidence="8" id="KW-0326">Glycosidase</keyword>
<keyword evidence="5" id="KW-0964">Secreted</keyword>
<dbReference type="OrthoDB" id="406631at2759"/>
<dbReference type="SMART" id="SM00236">
    <property type="entry name" value="fCBD"/>
    <property type="match status" value="2"/>
</dbReference>
<evidence type="ECO:0000313" key="12">
    <source>
        <dbReference type="Proteomes" id="UP000284842"/>
    </source>
</evidence>
<dbReference type="AlphaFoldDB" id="A0A409YDU0"/>
<dbReference type="Pfam" id="PF00734">
    <property type="entry name" value="CBM_1"/>
    <property type="match status" value="2"/>
</dbReference>
<accession>A0A409YDU0</accession>
<dbReference type="GO" id="GO:0046355">
    <property type="term" value="P:mannan catabolic process"/>
    <property type="evidence" value="ECO:0007669"/>
    <property type="project" value="UniProtKB-ARBA"/>
</dbReference>
<dbReference type="InParanoid" id="A0A409YDU0"/>
<name>A0A409YDU0_9AGAR</name>
<reference evidence="11 12" key="1">
    <citation type="journal article" date="2018" name="Evol. Lett.">
        <title>Horizontal gene cluster transfer increased hallucinogenic mushroom diversity.</title>
        <authorList>
            <person name="Reynolds H.T."/>
            <person name="Vijayakumar V."/>
            <person name="Gluck-Thaler E."/>
            <person name="Korotkin H.B."/>
            <person name="Matheny P.B."/>
            <person name="Slot J.C."/>
        </authorList>
    </citation>
    <scope>NUCLEOTIDE SEQUENCE [LARGE SCALE GENOMIC DNA]</scope>
    <source>
        <strain evidence="11 12">2629</strain>
    </source>
</reference>
<evidence type="ECO:0000256" key="6">
    <source>
        <dbReference type="ARBA" id="ARBA00022729"/>
    </source>
</evidence>
<keyword evidence="6" id="KW-0732">Signal</keyword>
<dbReference type="PROSITE" id="PS00562">
    <property type="entry name" value="CBM1_1"/>
    <property type="match status" value="2"/>
</dbReference>
<dbReference type="GO" id="GO:0030248">
    <property type="term" value="F:cellulose binding"/>
    <property type="evidence" value="ECO:0007669"/>
    <property type="project" value="InterPro"/>
</dbReference>
<dbReference type="Pfam" id="PF26410">
    <property type="entry name" value="GH5_mannosidase"/>
    <property type="match status" value="1"/>
</dbReference>
<evidence type="ECO:0000259" key="10">
    <source>
        <dbReference type="PROSITE" id="PS51164"/>
    </source>
</evidence>
<proteinExistence type="inferred from homology"/>
<dbReference type="EMBL" id="NHTK01001267">
    <property type="protein sequence ID" value="PPR01176.1"/>
    <property type="molecule type" value="Genomic_DNA"/>
</dbReference>
<dbReference type="GO" id="GO:0005576">
    <property type="term" value="C:extracellular region"/>
    <property type="evidence" value="ECO:0007669"/>
    <property type="project" value="UniProtKB-SubCell"/>
</dbReference>
<evidence type="ECO:0000256" key="1">
    <source>
        <dbReference type="ARBA" id="ARBA00001678"/>
    </source>
</evidence>